<keyword evidence="4 11" id="KW-0812">Transmembrane</keyword>
<evidence type="ECO:0000259" key="12">
    <source>
        <dbReference type="Pfam" id="PF07885"/>
    </source>
</evidence>
<evidence type="ECO:0000256" key="4">
    <source>
        <dbReference type="ARBA" id="ARBA00022692"/>
    </source>
</evidence>
<dbReference type="GO" id="GO:0016020">
    <property type="term" value="C:membrane"/>
    <property type="evidence" value="ECO:0007669"/>
    <property type="project" value="UniProtKB-SubCell"/>
</dbReference>
<feature type="transmembrane region" description="Helical" evidence="11">
    <location>
        <begin position="38"/>
        <end position="61"/>
    </location>
</feature>
<evidence type="ECO:0000256" key="11">
    <source>
        <dbReference type="SAM" id="Phobius"/>
    </source>
</evidence>
<sequence>MTEAGKERHAHKRVRAHRPSLRLRVADLYRGSDPVTVAFRYFLLVFDLSTVVYFVVFSFIAEAAPWQVDIAIGIVMALDVGARLWIAPRLIRHLLRPSTLFDLVVVASLLVPGLESLAFLRILRAQRIAVSYQVLGQLKHLSPWLEEKEMAVRAGLDLFVFVFVMSGVIFAFQHRVNPDVHTYADAVYFTVTTLTTTGFGDVTLTGQWGRILSVIVMIVGVSLFLNLVRAVLRPTGIYLKCSGCGLIRHDRDAIHCKHCGTLLNHEHQGI</sequence>
<evidence type="ECO:0000256" key="9">
    <source>
        <dbReference type="ARBA" id="ARBA00023136"/>
    </source>
</evidence>
<dbReference type="GO" id="GO:0005267">
    <property type="term" value="F:potassium channel activity"/>
    <property type="evidence" value="ECO:0007669"/>
    <property type="project" value="UniProtKB-KW"/>
</dbReference>
<dbReference type="PANTHER" id="PTHR10027:SF10">
    <property type="entry name" value="SLOWPOKE 2, ISOFORM D"/>
    <property type="match status" value="1"/>
</dbReference>
<evidence type="ECO:0000256" key="8">
    <source>
        <dbReference type="ARBA" id="ARBA00023065"/>
    </source>
</evidence>
<keyword evidence="3" id="KW-0633">Potassium transport</keyword>
<evidence type="ECO:0000256" key="6">
    <source>
        <dbReference type="ARBA" id="ARBA00022958"/>
    </source>
</evidence>
<evidence type="ECO:0000256" key="2">
    <source>
        <dbReference type="ARBA" id="ARBA00022448"/>
    </source>
</evidence>
<keyword evidence="6" id="KW-0630">Potassium</keyword>
<keyword evidence="7 11" id="KW-1133">Transmembrane helix</keyword>
<dbReference type="InterPro" id="IPR047871">
    <property type="entry name" value="K_chnl_Slo-like"/>
</dbReference>
<reference evidence="13 14" key="1">
    <citation type="submission" date="2018-05" db="EMBL/GenBank/DDBJ databases">
        <title>Zavarzinia sp. HR-AS.</title>
        <authorList>
            <person name="Lee Y."/>
            <person name="Jeon C.O."/>
        </authorList>
    </citation>
    <scope>NUCLEOTIDE SEQUENCE [LARGE SCALE GENOMIC DNA]</scope>
    <source>
        <strain evidence="13 14">HR-AS</strain>
    </source>
</reference>
<organism evidence="13 14">
    <name type="scientific">Zavarzinia aquatilis</name>
    <dbReference type="NCBI Taxonomy" id="2211142"/>
    <lineage>
        <taxon>Bacteria</taxon>
        <taxon>Pseudomonadati</taxon>
        <taxon>Pseudomonadota</taxon>
        <taxon>Alphaproteobacteria</taxon>
        <taxon>Rhodospirillales</taxon>
        <taxon>Zavarziniaceae</taxon>
        <taxon>Zavarzinia</taxon>
    </lineage>
</organism>
<feature type="domain" description="Potassium channel" evidence="12">
    <location>
        <begin position="159"/>
        <end position="231"/>
    </location>
</feature>
<gene>
    <name evidence="13" type="ORF">DKG74_10845</name>
</gene>
<keyword evidence="10" id="KW-0407">Ion channel</keyword>
<proteinExistence type="predicted"/>
<protein>
    <submittedName>
        <fullName evidence="13">Ion transporter</fullName>
    </submittedName>
</protein>
<dbReference type="EMBL" id="QGLE01000005">
    <property type="protein sequence ID" value="PWR22906.1"/>
    <property type="molecule type" value="Genomic_DNA"/>
</dbReference>
<evidence type="ECO:0000313" key="13">
    <source>
        <dbReference type="EMBL" id="PWR22906.1"/>
    </source>
</evidence>
<evidence type="ECO:0000256" key="5">
    <source>
        <dbReference type="ARBA" id="ARBA00022826"/>
    </source>
</evidence>
<evidence type="ECO:0000313" key="14">
    <source>
        <dbReference type="Proteomes" id="UP000245461"/>
    </source>
</evidence>
<evidence type="ECO:0000256" key="10">
    <source>
        <dbReference type="ARBA" id="ARBA00023303"/>
    </source>
</evidence>
<comment type="subcellular location">
    <subcellularLocation>
        <location evidence="1">Membrane</location>
        <topology evidence="1">Multi-pass membrane protein</topology>
    </subcellularLocation>
</comment>
<evidence type="ECO:0000256" key="7">
    <source>
        <dbReference type="ARBA" id="ARBA00022989"/>
    </source>
</evidence>
<feature type="transmembrane region" description="Helical" evidence="11">
    <location>
        <begin position="154"/>
        <end position="172"/>
    </location>
</feature>
<dbReference type="InterPro" id="IPR013099">
    <property type="entry name" value="K_chnl_dom"/>
</dbReference>
<keyword evidence="14" id="KW-1185">Reference proteome</keyword>
<feature type="transmembrane region" description="Helical" evidence="11">
    <location>
        <begin position="99"/>
        <end position="120"/>
    </location>
</feature>
<keyword evidence="5" id="KW-0631">Potassium channel</keyword>
<keyword evidence="2" id="KW-0813">Transport</keyword>
<keyword evidence="8" id="KW-0406">Ion transport</keyword>
<dbReference type="Proteomes" id="UP000245461">
    <property type="component" value="Unassembled WGS sequence"/>
</dbReference>
<dbReference type="SUPFAM" id="SSF81324">
    <property type="entry name" value="Voltage-gated potassium channels"/>
    <property type="match status" value="1"/>
</dbReference>
<comment type="caution">
    <text evidence="13">The sequence shown here is derived from an EMBL/GenBank/DDBJ whole genome shotgun (WGS) entry which is preliminary data.</text>
</comment>
<name>A0A317E9J5_9PROT</name>
<dbReference type="OrthoDB" id="9799090at2"/>
<dbReference type="Pfam" id="PF07885">
    <property type="entry name" value="Ion_trans_2"/>
    <property type="match status" value="1"/>
</dbReference>
<evidence type="ECO:0000256" key="3">
    <source>
        <dbReference type="ARBA" id="ARBA00022538"/>
    </source>
</evidence>
<dbReference type="RefSeq" id="WP_109905590.1">
    <property type="nucleotide sequence ID" value="NZ_QGLE01000005.1"/>
</dbReference>
<feature type="transmembrane region" description="Helical" evidence="11">
    <location>
        <begin position="68"/>
        <end position="87"/>
    </location>
</feature>
<accession>A0A317E9J5</accession>
<evidence type="ECO:0000256" key="1">
    <source>
        <dbReference type="ARBA" id="ARBA00004141"/>
    </source>
</evidence>
<dbReference type="Gene3D" id="1.10.287.70">
    <property type="match status" value="1"/>
</dbReference>
<dbReference type="AlphaFoldDB" id="A0A317E9J5"/>
<feature type="transmembrane region" description="Helical" evidence="11">
    <location>
        <begin position="211"/>
        <end position="232"/>
    </location>
</feature>
<dbReference type="PANTHER" id="PTHR10027">
    <property type="entry name" value="CALCIUM-ACTIVATED POTASSIUM CHANNEL ALPHA CHAIN"/>
    <property type="match status" value="1"/>
</dbReference>
<keyword evidence="9 11" id="KW-0472">Membrane</keyword>